<dbReference type="GO" id="GO:0042393">
    <property type="term" value="F:histone binding"/>
    <property type="evidence" value="ECO:0007669"/>
    <property type="project" value="TreeGrafter"/>
</dbReference>
<dbReference type="InterPro" id="IPR001660">
    <property type="entry name" value="SAM"/>
</dbReference>
<comment type="caution">
    <text evidence="2">The sequence shown here is derived from an EMBL/GenBank/DDBJ whole genome shotgun (WGS) entry which is preliminary data.</text>
</comment>
<accession>A0A814L0H3</accession>
<proteinExistence type="predicted"/>
<dbReference type="SMART" id="SM00454">
    <property type="entry name" value="SAM"/>
    <property type="match status" value="1"/>
</dbReference>
<dbReference type="PROSITE" id="PS50105">
    <property type="entry name" value="SAM_DOMAIN"/>
    <property type="match status" value="1"/>
</dbReference>
<organism evidence="2 3">
    <name type="scientific">Adineta ricciae</name>
    <name type="common">Rotifer</name>
    <dbReference type="NCBI Taxonomy" id="249248"/>
    <lineage>
        <taxon>Eukaryota</taxon>
        <taxon>Metazoa</taxon>
        <taxon>Spiralia</taxon>
        <taxon>Gnathifera</taxon>
        <taxon>Rotifera</taxon>
        <taxon>Eurotatoria</taxon>
        <taxon>Bdelloidea</taxon>
        <taxon>Adinetida</taxon>
        <taxon>Adinetidae</taxon>
        <taxon>Adineta</taxon>
    </lineage>
</organism>
<dbReference type="GO" id="GO:0035102">
    <property type="term" value="C:PRC1 complex"/>
    <property type="evidence" value="ECO:0007669"/>
    <property type="project" value="TreeGrafter"/>
</dbReference>
<dbReference type="InterPro" id="IPR013761">
    <property type="entry name" value="SAM/pointed_sf"/>
</dbReference>
<protein>
    <recommendedName>
        <fullName evidence="1">SAM domain-containing protein</fullName>
    </recommendedName>
</protein>
<dbReference type="PANTHER" id="PTHR12247">
    <property type="entry name" value="POLYCOMB GROUP PROTEIN"/>
    <property type="match status" value="1"/>
</dbReference>
<evidence type="ECO:0000259" key="1">
    <source>
        <dbReference type="PROSITE" id="PS50105"/>
    </source>
</evidence>
<dbReference type="InterPro" id="IPR050548">
    <property type="entry name" value="PcG_chromatin_remod_factors"/>
</dbReference>
<dbReference type="Gene3D" id="1.10.150.50">
    <property type="entry name" value="Transcription Factor, Ets-1"/>
    <property type="match status" value="1"/>
</dbReference>
<keyword evidence="3" id="KW-1185">Reference proteome</keyword>
<dbReference type="SUPFAM" id="SSF47769">
    <property type="entry name" value="SAM/Pointed domain"/>
    <property type="match status" value="1"/>
</dbReference>
<dbReference type="AlphaFoldDB" id="A0A814L0H3"/>
<dbReference type="PANTHER" id="PTHR12247:SF138">
    <property type="entry name" value="POLYHOMEOTIC DISTAL, ISOFORM A-RELATED"/>
    <property type="match status" value="1"/>
</dbReference>
<dbReference type="CDD" id="cd09509">
    <property type="entry name" value="SAM_Polycomb"/>
    <property type="match status" value="1"/>
</dbReference>
<evidence type="ECO:0000313" key="3">
    <source>
        <dbReference type="Proteomes" id="UP000663828"/>
    </source>
</evidence>
<evidence type="ECO:0000313" key="2">
    <source>
        <dbReference type="EMBL" id="CAF1058565.1"/>
    </source>
</evidence>
<feature type="domain" description="SAM" evidence="1">
    <location>
        <begin position="168"/>
        <end position="232"/>
    </location>
</feature>
<reference evidence="2" key="1">
    <citation type="submission" date="2021-02" db="EMBL/GenBank/DDBJ databases">
        <authorList>
            <person name="Nowell W R."/>
        </authorList>
    </citation>
    <scope>NUCLEOTIDE SEQUENCE</scope>
</reference>
<dbReference type="GO" id="GO:0045892">
    <property type="term" value="P:negative regulation of DNA-templated transcription"/>
    <property type="evidence" value="ECO:0007669"/>
    <property type="project" value="TreeGrafter"/>
</dbReference>
<dbReference type="Pfam" id="PF00536">
    <property type="entry name" value="SAM_1"/>
    <property type="match status" value="1"/>
</dbReference>
<gene>
    <name evidence="2" type="ORF">XAT740_LOCUS16159</name>
</gene>
<dbReference type="Proteomes" id="UP000663828">
    <property type="component" value="Unassembled WGS sequence"/>
</dbReference>
<dbReference type="EMBL" id="CAJNOR010001021">
    <property type="protein sequence ID" value="CAF1058565.1"/>
    <property type="molecule type" value="Genomic_DNA"/>
</dbReference>
<dbReference type="GO" id="GO:0003682">
    <property type="term" value="F:chromatin binding"/>
    <property type="evidence" value="ECO:0007669"/>
    <property type="project" value="TreeGrafter"/>
</dbReference>
<name>A0A814L0H3_ADIRI</name>
<sequence>MNNEHNTGQTIKPVRRLRVVSRRMKSTTVRDVAGSIGTFKRFYQSGGRDYEQYRLWLQTLVKSNSLATSSNTPVQVDNIKEEPIDMRSNVVSILPPVIPSAHSQQRVSVPKISYVQSECNSQRLLSLPINATLTHASKSSFEPKIQLTREHVATSMAMNLSASSLNDWSVSDVSRFIEKHFPDKNIARKFVQQKIDGQTLPLLTEDHLTRVFKMKLGPALHLLSLIAILRMQN</sequence>